<sequence length="136" mass="14915">MTRDARGNADGPDLEQFQKLAEAAFAALPEKFRQLCGNLVILVAEQASDETLRALNIDNPLALSGLFEGVPHADSDASIYALPNHIHLYRRSILAEWRARGDVALPFLITHVLVHEIGHHFGLSDADMHAIEDTAP</sequence>
<dbReference type="SUPFAM" id="SSF55486">
    <property type="entry name" value="Metalloproteases ('zincins'), catalytic domain"/>
    <property type="match status" value="1"/>
</dbReference>
<name>A0A3B0TIW0_9ZZZZ</name>
<dbReference type="InterPro" id="IPR038555">
    <property type="entry name" value="Zincin_1_sf"/>
</dbReference>
<dbReference type="InterPro" id="IPR010428">
    <property type="entry name" value="Zincin_1"/>
</dbReference>
<protein>
    <recommendedName>
        <fullName evidence="2">Acetylglutamate kinase</fullName>
    </recommendedName>
</protein>
<accession>A0A3B0TIW0</accession>
<evidence type="ECO:0000313" key="1">
    <source>
        <dbReference type="EMBL" id="VAW06996.1"/>
    </source>
</evidence>
<dbReference type="Pfam" id="PF06262">
    <property type="entry name" value="Zincin_1"/>
    <property type="match status" value="1"/>
</dbReference>
<dbReference type="Gene3D" id="3.30.2010.20">
    <property type="match status" value="1"/>
</dbReference>
<gene>
    <name evidence="1" type="ORF">MNBD_ALPHA05-788</name>
</gene>
<dbReference type="AlphaFoldDB" id="A0A3B0TIW0"/>
<dbReference type="EMBL" id="UOEH01000553">
    <property type="protein sequence ID" value="VAW06996.1"/>
    <property type="molecule type" value="Genomic_DNA"/>
</dbReference>
<organism evidence="1">
    <name type="scientific">hydrothermal vent metagenome</name>
    <dbReference type="NCBI Taxonomy" id="652676"/>
    <lineage>
        <taxon>unclassified sequences</taxon>
        <taxon>metagenomes</taxon>
        <taxon>ecological metagenomes</taxon>
    </lineage>
</organism>
<evidence type="ECO:0008006" key="2">
    <source>
        <dbReference type="Google" id="ProtNLM"/>
    </source>
</evidence>
<dbReference type="CDD" id="cd12952">
    <property type="entry name" value="MMP_ACEL2062"/>
    <property type="match status" value="1"/>
</dbReference>
<reference evidence="1" key="1">
    <citation type="submission" date="2018-06" db="EMBL/GenBank/DDBJ databases">
        <authorList>
            <person name="Zhirakovskaya E."/>
        </authorList>
    </citation>
    <scope>NUCLEOTIDE SEQUENCE</scope>
</reference>
<proteinExistence type="predicted"/>